<dbReference type="Proteomes" id="UP000518300">
    <property type="component" value="Unassembled WGS sequence"/>
</dbReference>
<dbReference type="Pfam" id="PF09536">
    <property type="entry name" value="DUF2378"/>
    <property type="match status" value="1"/>
</dbReference>
<reference evidence="1 2" key="1">
    <citation type="submission" date="2020-04" db="EMBL/GenBank/DDBJ databases">
        <title>Draft genome of Pyxidicoccus fallax type strain.</title>
        <authorList>
            <person name="Whitworth D.E."/>
        </authorList>
    </citation>
    <scope>NUCLEOTIDE SEQUENCE [LARGE SCALE GENOMIC DNA]</scope>
    <source>
        <strain evidence="1 2">DSM 14698</strain>
    </source>
</reference>
<protein>
    <submittedName>
        <fullName evidence="1">DUF2378 family protein</fullName>
    </submittedName>
</protein>
<evidence type="ECO:0000313" key="1">
    <source>
        <dbReference type="EMBL" id="NMO22800.1"/>
    </source>
</evidence>
<sequence>MRALGEQVRAEPVPQRRLIFEHTVSWLLQPAVRLRLSPTAYAALKEVGLDVTERLRPAYSFDTWRRSLAIIAADLYPTTPLDESYRLLGRALVRGVELTTMGRAMVSMARLLGPLRSLRRMNETFRSADNYVESRFTQCGPTHCELWINEVMDRPGYYQGVLEAGLELVGARDARVEVLSRDGDGATYSVSWRAK</sequence>
<organism evidence="1 2">
    <name type="scientific">Pyxidicoccus fallax</name>
    <dbReference type="NCBI Taxonomy" id="394095"/>
    <lineage>
        <taxon>Bacteria</taxon>
        <taxon>Pseudomonadati</taxon>
        <taxon>Myxococcota</taxon>
        <taxon>Myxococcia</taxon>
        <taxon>Myxococcales</taxon>
        <taxon>Cystobacterineae</taxon>
        <taxon>Myxococcaceae</taxon>
        <taxon>Pyxidicoccus</taxon>
    </lineage>
</organism>
<name>A0A848LYX2_9BACT</name>
<keyword evidence="2" id="KW-1185">Reference proteome</keyword>
<proteinExistence type="predicted"/>
<dbReference type="EMBL" id="JABBJJ010000476">
    <property type="protein sequence ID" value="NMO22800.1"/>
    <property type="molecule type" value="Genomic_DNA"/>
</dbReference>
<comment type="caution">
    <text evidence="1">The sequence shown here is derived from an EMBL/GenBank/DDBJ whole genome shotgun (WGS) entry which is preliminary data.</text>
</comment>
<dbReference type="InterPro" id="IPR011751">
    <property type="entry name" value="Mxa_paralog_2265"/>
</dbReference>
<dbReference type="NCBIfam" id="TIGR02265">
    <property type="entry name" value="Mxa_TIGR02265"/>
    <property type="match status" value="1"/>
</dbReference>
<accession>A0A848LYX2</accession>
<dbReference type="RefSeq" id="WP_169351925.1">
    <property type="nucleotide sequence ID" value="NZ_JABBJJ010000476.1"/>
</dbReference>
<gene>
    <name evidence="1" type="ORF">HG543_49280</name>
</gene>
<evidence type="ECO:0000313" key="2">
    <source>
        <dbReference type="Proteomes" id="UP000518300"/>
    </source>
</evidence>
<dbReference type="AlphaFoldDB" id="A0A848LYX2"/>